<protein>
    <submittedName>
        <fullName evidence="1">Uncharacterized protein</fullName>
    </submittedName>
</protein>
<keyword evidence="2" id="KW-1185">Reference proteome</keyword>
<gene>
    <name evidence="1" type="ORF">DPEC_G00038280</name>
</gene>
<comment type="caution">
    <text evidence="1">The sequence shown here is derived from an EMBL/GenBank/DDBJ whole genome shotgun (WGS) entry which is preliminary data.</text>
</comment>
<name>A0ACC2HET3_DALPE</name>
<reference evidence="1" key="1">
    <citation type="submission" date="2021-05" db="EMBL/GenBank/DDBJ databases">
        <authorList>
            <person name="Pan Q."/>
            <person name="Jouanno E."/>
            <person name="Zahm M."/>
            <person name="Klopp C."/>
            <person name="Cabau C."/>
            <person name="Louis A."/>
            <person name="Berthelot C."/>
            <person name="Parey E."/>
            <person name="Roest Crollius H."/>
            <person name="Montfort J."/>
            <person name="Robinson-Rechavi M."/>
            <person name="Bouchez O."/>
            <person name="Lampietro C."/>
            <person name="Lopez Roques C."/>
            <person name="Donnadieu C."/>
            <person name="Postlethwait J."/>
            <person name="Bobe J."/>
            <person name="Dillon D."/>
            <person name="Chandos A."/>
            <person name="von Hippel F."/>
            <person name="Guiguen Y."/>
        </authorList>
    </citation>
    <scope>NUCLEOTIDE SEQUENCE</scope>
    <source>
        <strain evidence="1">YG-Jan2019</strain>
    </source>
</reference>
<evidence type="ECO:0000313" key="2">
    <source>
        <dbReference type="Proteomes" id="UP001157502"/>
    </source>
</evidence>
<accession>A0ACC2HET3</accession>
<proteinExistence type="predicted"/>
<evidence type="ECO:0000313" key="1">
    <source>
        <dbReference type="EMBL" id="KAJ8014247.1"/>
    </source>
</evidence>
<dbReference type="EMBL" id="CM055730">
    <property type="protein sequence ID" value="KAJ8014247.1"/>
    <property type="molecule type" value="Genomic_DNA"/>
</dbReference>
<sequence>MWQIGTHHTLATQLFGSSGLEGKQVVPKQAESETRKQIPVPILPPRRRPPGYCDTAAALLVTLRNTSACPDSLSPIEAELLQPLLRLLPEYRTENNATTDRHITPLFSFGARVFLTEMDGFAGSLVKSMVYTDFTAIFKCHKLGGHSVVTNQPSSVRARPEPTREEVVLAKGAR</sequence>
<dbReference type="Proteomes" id="UP001157502">
    <property type="component" value="Chromosome 3"/>
</dbReference>
<organism evidence="1 2">
    <name type="scientific">Dallia pectoralis</name>
    <name type="common">Alaska blackfish</name>
    <dbReference type="NCBI Taxonomy" id="75939"/>
    <lineage>
        <taxon>Eukaryota</taxon>
        <taxon>Metazoa</taxon>
        <taxon>Chordata</taxon>
        <taxon>Craniata</taxon>
        <taxon>Vertebrata</taxon>
        <taxon>Euteleostomi</taxon>
        <taxon>Actinopterygii</taxon>
        <taxon>Neopterygii</taxon>
        <taxon>Teleostei</taxon>
        <taxon>Protacanthopterygii</taxon>
        <taxon>Esociformes</taxon>
        <taxon>Umbridae</taxon>
        <taxon>Dallia</taxon>
    </lineage>
</organism>